<dbReference type="Proteomes" id="UP000807371">
    <property type="component" value="Unassembled WGS sequence"/>
</dbReference>
<proteinExistence type="predicted"/>
<protein>
    <submittedName>
        <fullName evidence="2">Phytanoyl-CoA dioxygenase family protein</fullName>
    </submittedName>
</protein>
<evidence type="ECO:0000313" key="3">
    <source>
        <dbReference type="Proteomes" id="UP000807371"/>
    </source>
</evidence>
<dbReference type="Pfam" id="PF05721">
    <property type="entry name" value="PhyH"/>
    <property type="match status" value="1"/>
</dbReference>
<dbReference type="EMBL" id="JACYXC010000001">
    <property type="protein sequence ID" value="MBH5335918.1"/>
    <property type="molecule type" value="Genomic_DNA"/>
</dbReference>
<evidence type="ECO:0000313" key="2">
    <source>
        <dbReference type="EMBL" id="MBH5335918.1"/>
    </source>
</evidence>
<reference evidence="2 3" key="1">
    <citation type="submission" date="2020-09" db="EMBL/GenBank/DDBJ databases">
        <title>Biosynthesis of the nuclear factor of activated T cells inhibitor NFAT-133 and its congeners in Streptomyces pactum.</title>
        <authorList>
            <person name="Zhou W."/>
            <person name="Posri P."/>
            <person name="Abugrain M.E."/>
            <person name="Weisberg A.J."/>
            <person name="Chang J.H."/>
            <person name="Mahmud T."/>
        </authorList>
    </citation>
    <scope>NUCLEOTIDE SEQUENCE [LARGE SCALE GENOMIC DNA]</scope>
    <source>
        <strain evidence="2 3">ATCC 27456</strain>
    </source>
</reference>
<accession>A0ABS0NL32</accession>
<organism evidence="2 3">
    <name type="scientific">Streptomyces pactum</name>
    <dbReference type="NCBI Taxonomy" id="68249"/>
    <lineage>
        <taxon>Bacteria</taxon>
        <taxon>Bacillati</taxon>
        <taxon>Actinomycetota</taxon>
        <taxon>Actinomycetes</taxon>
        <taxon>Kitasatosporales</taxon>
        <taxon>Streptomycetaceae</taxon>
        <taxon>Streptomyces</taxon>
    </lineage>
</organism>
<dbReference type="PANTHER" id="PTHR20883">
    <property type="entry name" value="PHYTANOYL-COA DIOXYGENASE DOMAIN CONTAINING 1"/>
    <property type="match status" value="1"/>
</dbReference>
<comment type="caution">
    <text evidence="2">The sequence shown here is derived from an EMBL/GenBank/DDBJ whole genome shotgun (WGS) entry which is preliminary data.</text>
</comment>
<dbReference type="InterPro" id="IPR008775">
    <property type="entry name" value="Phytyl_CoA_dOase-like"/>
</dbReference>
<dbReference type="RefSeq" id="WP_197989401.1">
    <property type="nucleotide sequence ID" value="NZ_JACYXC010000001.1"/>
</dbReference>
<dbReference type="SUPFAM" id="SSF51197">
    <property type="entry name" value="Clavaminate synthase-like"/>
    <property type="match status" value="1"/>
</dbReference>
<name>A0ABS0NL32_9ACTN</name>
<feature type="region of interest" description="Disordered" evidence="1">
    <location>
        <begin position="1"/>
        <end position="28"/>
    </location>
</feature>
<keyword evidence="3" id="KW-1185">Reference proteome</keyword>
<sequence length="309" mass="34698">MTTGTTPGNSPMTTDHRTTGMTTDGKSGMDQSMAIDTEKLDEDGFLLLPAFLGGDELGSVNKAVDDFYAARAERGERETGSRSQWRTFVSGPFYHEPLDDLAFRPVYAEWARRVLRTDDVRMTKYNVWRKTGGTANYDQPLHRDYRDQDLLTPLSAAAPYQIAFLTYLDDVTPGNGPTAVVPRSAAPAIAPEITELDREQRAEVYAREIRLDAAAGDTLVLPTDTWHRATDITDHGAVRTMFTVMFRRADAEWCGQRSWPSYAHENGFQRLVGRLDDAQRRLLGFPPADWSGWTDELRDALARRYPGRG</sequence>
<dbReference type="Gene3D" id="2.60.120.620">
    <property type="entry name" value="q2cbj1_9rhob like domain"/>
    <property type="match status" value="1"/>
</dbReference>
<feature type="compositionally biased region" description="Polar residues" evidence="1">
    <location>
        <begin position="1"/>
        <end position="11"/>
    </location>
</feature>
<dbReference type="PANTHER" id="PTHR20883:SF48">
    <property type="entry name" value="ECTOINE DIOXYGENASE"/>
    <property type="match status" value="1"/>
</dbReference>
<gene>
    <name evidence="2" type="ORF">IHE55_14435</name>
</gene>
<keyword evidence="2" id="KW-0560">Oxidoreductase</keyword>
<dbReference type="GO" id="GO:0051213">
    <property type="term" value="F:dioxygenase activity"/>
    <property type="evidence" value="ECO:0007669"/>
    <property type="project" value="UniProtKB-KW"/>
</dbReference>
<keyword evidence="2" id="KW-0223">Dioxygenase</keyword>
<evidence type="ECO:0000256" key="1">
    <source>
        <dbReference type="SAM" id="MobiDB-lite"/>
    </source>
</evidence>